<evidence type="ECO:0000313" key="2">
    <source>
        <dbReference type="EMBL" id="KAK0368969.1"/>
    </source>
</evidence>
<dbReference type="PANTHER" id="PTHR37012:SF7">
    <property type="entry name" value="B-ZIP TRANSCRIPTION FACTOR (EUROFUNG)-RELATED"/>
    <property type="match status" value="1"/>
</dbReference>
<dbReference type="PANTHER" id="PTHR37012">
    <property type="entry name" value="B-ZIP TRANSCRIPTION FACTOR (EUROFUNG)-RELATED"/>
    <property type="match status" value="1"/>
</dbReference>
<evidence type="ECO:0008006" key="4">
    <source>
        <dbReference type="Google" id="ProtNLM"/>
    </source>
</evidence>
<feature type="region of interest" description="Disordered" evidence="1">
    <location>
        <begin position="17"/>
        <end position="78"/>
    </location>
</feature>
<keyword evidence="3" id="KW-1185">Reference proteome</keyword>
<protein>
    <recommendedName>
        <fullName evidence="4">BZIP transcription factor</fullName>
    </recommendedName>
</protein>
<reference evidence="2" key="1">
    <citation type="submission" date="2023-04" db="EMBL/GenBank/DDBJ databases">
        <title>Colletotrichum limetticola genome sequence.</title>
        <authorList>
            <person name="Baroncelli R."/>
        </authorList>
    </citation>
    <scope>NUCLEOTIDE SEQUENCE</scope>
    <source>
        <strain evidence="2">KLA-Anderson</strain>
    </source>
</reference>
<accession>A0ABQ9PDQ2</accession>
<feature type="compositionally biased region" description="Basic and acidic residues" evidence="1">
    <location>
        <begin position="26"/>
        <end position="44"/>
    </location>
</feature>
<comment type="caution">
    <text evidence="2">The sequence shown here is derived from an EMBL/GenBank/DDBJ whole genome shotgun (WGS) entry which is preliminary data.</text>
</comment>
<dbReference type="EMBL" id="JARUPT010000732">
    <property type="protein sequence ID" value="KAK0368969.1"/>
    <property type="molecule type" value="Genomic_DNA"/>
</dbReference>
<feature type="region of interest" description="Disordered" evidence="1">
    <location>
        <begin position="106"/>
        <end position="149"/>
    </location>
</feature>
<gene>
    <name evidence="2" type="ORF">CLIM01_13679</name>
</gene>
<dbReference type="Pfam" id="PF11905">
    <property type="entry name" value="DUF3425"/>
    <property type="match status" value="1"/>
</dbReference>
<organism evidence="2 3">
    <name type="scientific">Colletotrichum limetticola</name>
    <dbReference type="NCBI Taxonomy" id="1209924"/>
    <lineage>
        <taxon>Eukaryota</taxon>
        <taxon>Fungi</taxon>
        <taxon>Dikarya</taxon>
        <taxon>Ascomycota</taxon>
        <taxon>Pezizomycotina</taxon>
        <taxon>Sordariomycetes</taxon>
        <taxon>Hypocreomycetidae</taxon>
        <taxon>Glomerellales</taxon>
        <taxon>Glomerellaceae</taxon>
        <taxon>Colletotrichum</taxon>
        <taxon>Colletotrichum acutatum species complex</taxon>
    </lineage>
</organism>
<dbReference type="CDD" id="cd14688">
    <property type="entry name" value="bZIP_YAP"/>
    <property type="match status" value="1"/>
</dbReference>
<feature type="compositionally biased region" description="Basic and acidic residues" evidence="1">
    <location>
        <begin position="51"/>
        <end position="72"/>
    </location>
</feature>
<name>A0ABQ9PDQ2_9PEZI</name>
<dbReference type="Proteomes" id="UP001169217">
    <property type="component" value="Unassembled WGS sequence"/>
</dbReference>
<evidence type="ECO:0000256" key="1">
    <source>
        <dbReference type="SAM" id="MobiDB-lite"/>
    </source>
</evidence>
<sequence>MTFTELDENALTAPIIGRGASQVKVPSDKKLSSREKKRALDRVAQKKHREQTRDRIVKLEAQVKESQRDESTKLSSSRKQVQDLELIVIKQAKTINDIQAIIHSISTSGSSSASARHRPSSPTMKTATPLPLEKLSSPPHGNHTDTLQDGTAVDLENDKENDAPNDLIIPPPKGHCACIPINTSADPELLEVNVWRAVNEVLSKPWRTSTEAHVTEDARGKDTIVRALIEGWDVAAKYQPLSDLWIKLRRVDELCFQACPRTERLAILWMVSLQLRYHSNPTTECVNKLPPWYWKRPSQVMIPHSYAINLFVWPGVRERFVFEQHKYCDNQFWESFARNFRLLWPSDFQHTYVKNFTTGLYEMLPSFEKSILDINIWSMTEDFFNRYPEFRADIPPFRLVAQHLDQPPTPAVVDPIQPQSLSQQASPSQLEVYEESLLLKPQASAVTNKCDRSDHGQCSCSLGECQLEISHHSERSRRRPRAVEIDTAATEISWPERSALSGLKREANSSLALHGPDASAVPQHMKADFCKEGHRPWTSNAEEFGRQVYGAVGMSEGGIQQHSGQPIVMAHSFSPTAFSGHPVHYEREFLNTGHRPLEQLLEPPDIHYFANYTQITGDIDVAVACDGFGRLSGDSAGVADVEFTRDTTQAWTSEEFPNQYPRYTGALRYGEDPCYTQVVTPCMSSQFLG</sequence>
<evidence type="ECO:0000313" key="3">
    <source>
        <dbReference type="Proteomes" id="UP001169217"/>
    </source>
</evidence>
<dbReference type="InterPro" id="IPR021833">
    <property type="entry name" value="DUF3425"/>
</dbReference>
<proteinExistence type="predicted"/>